<dbReference type="Pfam" id="PF03413">
    <property type="entry name" value="PepSY"/>
    <property type="match status" value="1"/>
</dbReference>
<gene>
    <name evidence="4" type="ORF">JS278_00549</name>
</gene>
<dbReference type="EMBL" id="CP025198">
    <property type="protein sequence ID" value="AXE37742.1"/>
    <property type="molecule type" value="Genomic_DNA"/>
</dbReference>
<dbReference type="RefSeq" id="WP_114043867.1">
    <property type="nucleotide sequence ID" value="NZ_CP025198.1"/>
</dbReference>
<keyword evidence="2" id="KW-0732">Signal</keyword>
<evidence type="ECO:0000313" key="4">
    <source>
        <dbReference type="EMBL" id="AXE37742.1"/>
    </source>
</evidence>
<dbReference type="Gene3D" id="3.10.450.40">
    <property type="match status" value="1"/>
</dbReference>
<feature type="chain" id="PRO_5038621841" description="PepSY domain-containing protein" evidence="2">
    <location>
        <begin position="20"/>
        <end position="136"/>
    </location>
</feature>
<evidence type="ECO:0000256" key="2">
    <source>
        <dbReference type="SAM" id="SignalP"/>
    </source>
</evidence>
<dbReference type="Proteomes" id="UP000251995">
    <property type="component" value="Chromosome"/>
</dbReference>
<dbReference type="AlphaFoldDB" id="A0A344UR44"/>
<sequence length="136" mass="13845">MNTTRISCTLAIAALLAVAGCSSEGESPSTPSQPSSASASGAPAESSAPSTGTAQPSASAQPSGSTIATSTPSARIGTDEAGRIATDKYGGRVISVERDHYRGTEAWEVEIEGSDQGRIEVKVDMATGKILQMERD</sequence>
<feature type="region of interest" description="Disordered" evidence="1">
    <location>
        <begin position="21"/>
        <end position="88"/>
    </location>
</feature>
<feature type="compositionally biased region" description="Basic and acidic residues" evidence="1">
    <location>
        <begin position="77"/>
        <end position="88"/>
    </location>
</feature>
<name>A0A344UR44_9ACTN</name>
<proteinExistence type="predicted"/>
<accession>A0A344UR44</accession>
<feature type="signal peptide" evidence="2">
    <location>
        <begin position="1"/>
        <end position="19"/>
    </location>
</feature>
<evidence type="ECO:0000259" key="3">
    <source>
        <dbReference type="Pfam" id="PF03413"/>
    </source>
</evidence>
<dbReference type="KEGG" id="acij:JS278_00549"/>
<evidence type="ECO:0000313" key="5">
    <source>
        <dbReference type="Proteomes" id="UP000251995"/>
    </source>
</evidence>
<feature type="compositionally biased region" description="Low complexity" evidence="1">
    <location>
        <begin position="22"/>
        <end position="66"/>
    </location>
</feature>
<evidence type="ECO:0000256" key="1">
    <source>
        <dbReference type="SAM" id="MobiDB-lite"/>
    </source>
</evidence>
<organism evidence="4 5">
    <name type="scientific">Acidipropionibacterium virtanenii</name>
    <dbReference type="NCBI Taxonomy" id="2057246"/>
    <lineage>
        <taxon>Bacteria</taxon>
        <taxon>Bacillati</taxon>
        <taxon>Actinomycetota</taxon>
        <taxon>Actinomycetes</taxon>
        <taxon>Propionibacteriales</taxon>
        <taxon>Propionibacteriaceae</taxon>
        <taxon>Acidipropionibacterium</taxon>
    </lineage>
</organism>
<dbReference type="PROSITE" id="PS51257">
    <property type="entry name" value="PROKAR_LIPOPROTEIN"/>
    <property type="match status" value="1"/>
</dbReference>
<reference evidence="4 5" key="1">
    <citation type="submission" date="2017-12" db="EMBL/GenBank/DDBJ databases">
        <title>The whole genome sequence of the Acidipropionibacterium virtanenii sp. nov. type strain JS278.</title>
        <authorList>
            <person name="Laine P."/>
            <person name="Deptula P."/>
            <person name="Varmanen P."/>
            <person name="Auvinen P."/>
        </authorList>
    </citation>
    <scope>NUCLEOTIDE SEQUENCE [LARGE SCALE GENOMIC DNA]</scope>
    <source>
        <strain evidence="4 5">JS278</strain>
    </source>
</reference>
<dbReference type="InterPro" id="IPR025711">
    <property type="entry name" value="PepSY"/>
</dbReference>
<dbReference type="OrthoDB" id="3637997at2"/>
<keyword evidence="5" id="KW-1185">Reference proteome</keyword>
<protein>
    <recommendedName>
        <fullName evidence="3">PepSY domain-containing protein</fullName>
    </recommendedName>
</protein>
<feature type="domain" description="PepSY" evidence="3">
    <location>
        <begin position="76"/>
        <end position="131"/>
    </location>
</feature>